<evidence type="ECO:0000313" key="1">
    <source>
        <dbReference type="EMBL" id="JAH67389.1"/>
    </source>
</evidence>
<dbReference type="AlphaFoldDB" id="A0A0E9UNE6"/>
<reference evidence="1" key="1">
    <citation type="submission" date="2014-11" db="EMBL/GenBank/DDBJ databases">
        <authorList>
            <person name="Amaro Gonzalez C."/>
        </authorList>
    </citation>
    <scope>NUCLEOTIDE SEQUENCE</scope>
</reference>
<reference evidence="1" key="2">
    <citation type="journal article" date="2015" name="Fish Shellfish Immunol.">
        <title>Early steps in the European eel (Anguilla anguilla)-Vibrio vulnificus interaction in the gills: Role of the RtxA13 toxin.</title>
        <authorList>
            <person name="Callol A."/>
            <person name="Pajuelo D."/>
            <person name="Ebbesson L."/>
            <person name="Teles M."/>
            <person name="MacKenzie S."/>
            <person name="Amaro C."/>
        </authorList>
    </citation>
    <scope>NUCLEOTIDE SEQUENCE</scope>
</reference>
<organism evidence="1">
    <name type="scientific">Anguilla anguilla</name>
    <name type="common">European freshwater eel</name>
    <name type="synonym">Muraena anguilla</name>
    <dbReference type="NCBI Taxonomy" id="7936"/>
    <lineage>
        <taxon>Eukaryota</taxon>
        <taxon>Metazoa</taxon>
        <taxon>Chordata</taxon>
        <taxon>Craniata</taxon>
        <taxon>Vertebrata</taxon>
        <taxon>Euteleostomi</taxon>
        <taxon>Actinopterygii</taxon>
        <taxon>Neopterygii</taxon>
        <taxon>Teleostei</taxon>
        <taxon>Anguilliformes</taxon>
        <taxon>Anguillidae</taxon>
        <taxon>Anguilla</taxon>
    </lineage>
</organism>
<dbReference type="EMBL" id="GBXM01041188">
    <property type="protein sequence ID" value="JAH67389.1"/>
    <property type="molecule type" value="Transcribed_RNA"/>
</dbReference>
<proteinExistence type="predicted"/>
<name>A0A0E9UNE6_ANGAN</name>
<protein>
    <submittedName>
        <fullName evidence="1">Uncharacterized protein</fullName>
    </submittedName>
</protein>
<accession>A0A0E9UNE6</accession>
<sequence>MYLCVEVRGGDCAHLHTCSTNRIQTQQIRCRIPGSLPLRYSH</sequence>